<dbReference type="OrthoDB" id="6156325at2759"/>
<dbReference type="InterPro" id="IPR036397">
    <property type="entry name" value="RNaseH_sf"/>
</dbReference>
<evidence type="ECO:0000313" key="2">
    <source>
        <dbReference type="EMBL" id="VDI28415.1"/>
    </source>
</evidence>
<name>A0A8B6DM08_MYTGA</name>
<gene>
    <name evidence="2" type="ORF">MGAL_10B001290</name>
    <name evidence="1" type="ORF">MGAL_10B028117</name>
</gene>
<protein>
    <submittedName>
        <fullName evidence="1">Uncharacterized protein</fullName>
    </submittedName>
</protein>
<dbReference type="Pfam" id="PF05380">
    <property type="entry name" value="Peptidase_A17"/>
    <property type="match status" value="1"/>
</dbReference>
<dbReference type="EMBL" id="UYJE01003617">
    <property type="protein sequence ID" value="VDI20808.1"/>
    <property type="molecule type" value="Genomic_DNA"/>
</dbReference>
<reference evidence="1" key="1">
    <citation type="submission" date="2018-11" db="EMBL/GenBank/DDBJ databases">
        <authorList>
            <person name="Alioto T."/>
            <person name="Alioto T."/>
        </authorList>
    </citation>
    <scope>NUCLEOTIDE SEQUENCE</scope>
</reference>
<sequence>MFDEDICISWMDLAKDVEQVTHEVFNRYLFSKTSCTSTENNLHVCVDASINVYGAVAYLCNGSDSTLVMDKTRVDPLKELTLPQLELMAAVIGARLVNHFKSTLECSSITLWSDSQIVLHWLKTKTLKRFITNRVNEINDLTYSHLWKYCPTDCNPTRGITSEKYKESTIRKKGPSWLMETSKFPNTTIVSDESLSVLINDQENSQATRDFSTNGNENQCKIPIYTTIKYALSELIIMDAHRQVLHSG</sequence>
<dbReference type="AlphaFoldDB" id="A0A8B6DM08"/>
<dbReference type="EMBL" id="UYJE01004486">
    <property type="protein sequence ID" value="VDI28415.1"/>
    <property type="molecule type" value="Genomic_DNA"/>
</dbReference>
<dbReference type="Gene3D" id="3.30.420.10">
    <property type="entry name" value="Ribonuclease H-like superfamily/Ribonuclease H"/>
    <property type="match status" value="1"/>
</dbReference>
<organism evidence="1 3">
    <name type="scientific">Mytilus galloprovincialis</name>
    <name type="common">Mediterranean mussel</name>
    <dbReference type="NCBI Taxonomy" id="29158"/>
    <lineage>
        <taxon>Eukaryota</taxon>
        <taxon>Metazoa</taxon>
        <taxon>Spiralia</taxon>
        <taxon>Lophotrochozoa</taxon>
        <taxon>Mollusca</taxon>
        <taxon>Bivalvia</taxon>
        <taxon>Autobranchia</taxon>
        <taxon>Pteriomorphia</taxon>
        <taxon>Mytilida</taxon>
        <taxon>Mytiloidea</taxon>
        <taxon>Mytilidae</taxon>
        <taxon>Mytilinae</taxon>
        <taxon>Mytilus</taxon>
    </lineage>
</organism>
<proteinExistence type="predicted"/>
<keyword evidence="3" id="KW-1185">Reference proteome</keyword>
<evidence type="ECO:0000313" key="1">
    <source>
        <dbReference type="EMBL" id="VDI20808.1"/>
    </source>
</evidence>
<comment type="caution">
    <text evidence="1">The sequence shown here is derived from an EMBL/GenBank/DDBJ whole genome shotgun (WGS) entry which is preliminary data.</text>
</comment>
<dbReference type="InterPro" id="IPR008042">
    <property type="entry name" value="Retrotrans_Pao"/>
</dbReference>
<evidence type="ECO:0000313" key="3">
    <source>
        <dbReference type="Proteomes" id="UP000596742"/>
    </source>
</evidence>
<dbReference type="Proteomes" id="UP000596742">
    <property type="component" value="Unassembled WGS sequence"/>
</dbReference>
<accession>A0A8B6DM08</accession>
<dbReference type="PANTHER" id="PTHR47331">
    <property type="entry name" value="PHD-TYPE DOMAIN-CONTAINING PROTEIN"/>
    <property type="match status" value="1"/>
</dbReference>
<dbReference type="GO" id="GO:0003676">
    <property type="term" value="F:nucleic acid binding"/>
    <property type="evidence" value="ECO:0007669"/>
    <property type="project" value="InterPro"/>
</dbReference>